<evidence type="ECO:0000256" key="6">
    <source>
        <dbReference type="ARBA" id="ARBA00023136"/>
    </source>
</evidence>
<reference evidence="8" key="1">
    <citation type="submission" date="2018-05" db="EMBL/GenBank/DDBJ databases">
        <authorList>
            <person name="Lanie J.A."/>
            <person name="Ng W.-L."/>
            <person name="Kazmierczak K.M."/>
            <person name="Andrzejewski T.M."/>
            <person name="Davidsen T.M."/>
            <person name="Wayne K.J."/>
            <person name="Tettelin H."/>
            <person name="Glass J.I."/>
            <person name="Rusch D."/>
            <person name="Podicherti R."/>
            <person name="Tsui H.-C.T."/>
            <person name="Winkler M.E."/>
        </authorList>
    </citation>
    <scope>NUCLEOTIDE SEQUENCE</scope>
</reference>
<keyword evidence="5 7" id="KW-1133">Transmembrane helix</keyword>
<dbReference type="AlphaFoldDB" id="A0A381YGZ6"/>
<protein>
    <recommendedName>
        <fullName evidence="9">Undecaprenyl/decaprenyl-phosphate alpha-N-acetylglucosaminyl 1-phosphate transferase</fullName>
    </recommendedName>
</protein>
<feature type="transmembrane region" description="Helical" evidence="7">
    <location>
        <begin position="6"/>
        <end position="27"/>
    </location>
</feature>
<evidence type="ECO:0000256" key="3">
    <source>
        <dbReference type="ARBA" id="ARBA00022679"/>
    </source>
</evidence>
<gene>
    <name evidence="8" type="ORF">METZ01_LOCUS128667</name>
</gene>
<feature type="transmembrane region" description="Helical" evidence="7">
    <location>
        <begin position="207"/>
        <end position="226"/>
    </location>
</feature>
<feature type="transmembrane region" description="Helical" evidence="7">
    <location>
        <begin position="158"/>
        <end position="175"/>
    </location>
</feature>
<sequence length="343" mass="35702">MSGVWWEYSAVFFITAILSIVLTPMALRYAIRANVLDQPGKHKSHKVAVPYLGGLAIVATFVIAVVAMSVLRPPHTGREELLGVLAIAVFLAAVGFIDDLRQVSPLWRLVAEITAAVIVWYLGNGTAVATAGVVDLSLTVLWFVGVTNAFNLLDNMDGLAAGLAAISSMTVFAVAGTNGQFLVAGLAVALAGCTVGFLRLNFHPARIYMGDGGALFIGFLVAYLGIKLRFDGGRLVSALVPIFACSAAVFDTSLVVISRVRAGRSPFQGGQDHVSHRLVKLGLPVPAAVGTIYLGAIGVGILSFAISRLEAVSALLLAGLVGATLTILGGFLLAVPVYTGDAE</sequence>
<feature type="transmembrane region" description="Helical" evidence="7">
    <location>
        <begin position="312"/>
        <end position="338"/>
    </location>
</feature>
<evidence type="ECO:0000256" key="1">
    <source>
        <dbReference type="ARBA" id="ARBA00004651"/>
    </source>
</evidence>
<feature type="transmembrane region" description="Helical" evidence="7">
    <location>
        <begin position="238"/>
        <end position="260"/>
    </location>
</feature>
<keyword evidence="2" id="KW-1003">Cell membrane</keyword>
<dbReference type="InterPro" id="IPR000715">
    <property type="entry name" value="Glycosyl_transferase_4"/>
</dbReference>
<dbReference type="EMBL" id="UINC01018120">
    <property type="protein sequence ID" value="SVA75813.1"/>
    <property type="molecule type" value="Genomic_DNA"/>
</dbReference>
<keyword evidence="3" id="KW-0808">Transferase</keyword>
<evidence type="ECO:0000256" key="2">
    <source>
        <dbReference type="ARBA" id="ARBA00022475"/>
    </source>
</evidence>
<dbReference type="PANTHER" id="PTHR22926:SF3">
    <property type="entry name" value="UNDECAPRENYL-PHOSPHATE ALPHA-N-ACETYLGLUCOSAMINYL 1-PHOSPHATE TRANSFERASE"/>
    <property type="match status" value="1"/>
</dbReference>
<keyword evidence="4 7" id="KW-0812">Transmembrane</keyword>
<dbReference type="Pfam" id="PF00953">
    <property type="entry name" value="Glycos_transf_4"/>
    <property type="match status" value="1"/>
</dbReference>
<keyword evidence="6 7" id="KW-0472">Membrane</keyword>
<comment type="subcellular location">
    <subcellularLocation>
        <location evidence="1">Cell membrane</location>
        <topology evidence="1">Multi-pass membrane protein</topology>
    </subcellularLocation>
</comment>
<feature type="transmembrane region" description="Helical" evidence="7">
    <location>
        <begin position="281"/>
        <end position="306"/>
    </location>
</feature>
<feature type="transmembrane region" description="Helical" evidence="7">
    <location>
        <begin position="81"/>
        <end position="98"/>
    </location>
</feature>
<proteinExistence type="predicted"/>
<dbReference type="GO" id="GO:0009103">
    <property type="term" value="P:lipopolysaccharide biosynthetic process"/>
    <property type="evidence" value="ECO:0007669"/>
    <property type="project" value="TreeGrafter"/>
</dbReference>
<evidence type="ECO:0000256" key="5">
    <source>
        <dbReference type="ARBA" id="ARBA00022989"/>
    </source>
</evidence>
<feature type="transmembrane region" description="Helical" evidence="7">
    <location>
        <begin position="128"/>
        <end position="146"/>
    </location>
</feature>
<accession>A0A381YGZ6</accession>
<name>A0A381YGZ6_9ZZZZ</name>
<evidence type="ECO:0000313" key="8">
    <source>
        <dbReference type="EMBL" id="SVA75813.1"/>
    </source>
</evidence>
<dbReference type="GO" id="GO:0016780">
    <property type="term" value="F:phosphotransferase activity, for other substituted phosphate groups"/>
    <property type="evidence" value="ECO:0007669"/>
    <property type="project" value="InterPro"/>
</dbReference>
<evidence type="ECO:0000256" key="4">
    <source>
        <dbReference type="ARBA" id="ARBA00022692"/>
    </source>
</evidence>
<dbReference type="PANTHER" id="PTHR22926">
    <property type="entry name" value="PHOSPHO-N-ACETYLMURAMOYL-PENTAPEPTIDE-TRANSFERASE"/>
    <property type="match status" value="1"/>
</dbReference>
<dbReference type="GO" id="GO:0044038">
    <property type="term" value="P:cell wall macromolecule biosynthetic process"/>
    <property type="evidence" value="ECO:0007669"/>
    <property type="project" value="TreeGrafter"/>
</dbReference>
<evidence type="ECO:0000256" key="7">
    <source>
        <dbReference type="SAM" id="Phobius"/>
    </source>
</evidence>
<dbReference type="CDD" id="cd06853">
    <property type="entry name" value="GT_WecA_like"/>
    <property type="match status" value="1"/>
</dbReference>
<evidence type="ECO:0008006" key="9">
    <source>
        <dbReference type="Google" id="ProtNLM"/>
    </source>
</evidence>
<dbReference type="GO" id="GO:0005886">
    <property type="term" value="C:plasma membrane"/>
    <property type="evidence" value="ECO:0007669"/>
    <property type="project" value="UniProtKB-SubCell"/>
</dbReference>
<feature type="transmembrane region" description="Helical" evidence="7">
    <location>
        <begin position="48"/>
        <end position="69"/>
    </location>
</feature>
<feature type="transmembrane region" description="Helical" evidence="7">
    <location>
        <begin position="181"/>
        <end position="200"/>
    </location>
</feature>
<organism evidence="8">
    <name type="scientific">marine metagenome</name>
    <dbReference type="NCBI Taxonomy" id="408172"/>
    <lineage>
        <taxon>unclassified sequences</taxon>
        <taxon>metagenomes</taxon>
        <taxon>ecological metagenomes</taxon>
    </lineage>
</organism>
<dbReference type="GO" id="GO:0071555">
    <property type="term" value="P:cell wall organization"/>
    <property type="evidence" value="ECO:0007669"/>
    <property type="project" value="TreeGrafter"/>
</dbReference>